<feature type="region of interest" description="Disordered" evidence="1">
    <location>
        <begin position="71"/>
        <end position="104"/>
    </location>
</feature>
<reference evidence="2" key="1">
    <citation type="journal article" date="2023" name="Mol. Phylogenet. Evol.">
        <title>Genome-scale phylogeny and comparative genomics of the fungal order Sordariales.</title>
        <authorList>
            <person name="Hensen N."/>
            <person name="Bonometti L."/>
            <person name="Westerberg I."/>
            <person name="Brannstrom I.O."/>
            <person name="Guillou S."/>
            <person name="Cros-Aarteil S."/>
            <person name="Calhoun S."/>
            <person name="Haridas S."/>
            <person name="Kuo A."/>
            <person name="Mondo S."/>
            <person name="Pangilinan J."/>
            <person name="Riley R."/>
            <person name="LaButti K."/>
            <person name="Andreopoulos B."/>
            <person name="Lipzen A."/>
            <person name="Chen C."/>
            <person name="Yan M."/>
            <person name="Daum C."/>
            <person name="Ng V."/>
            <person name="Clum A."/>
            <person name="Steindorff A."/>
            <person name="Ohm R.A."/>
            <person name="Martin F."/>
            <person name="Silar P."/>
            <person name="Natvig D.O."/>
            <person name="Lalanne C."/>
            <person name="Gautier V."/>
            <person name="Ament-Velasquez S.L."/>
            <person name="Kruys A."/>
            <person name="Hutchinson M.I."/>
            <person name="Powell A.J."/>
            <person name="Barry K."/>
            <person name="Miller A.N."/>
            <person name="Grigoriev I.V."/>
            <person name="Debuchy R."/>
            <person name="Gladieux P."/>
            <person name="Hiltunen Thoren M."/>
            <person name="Johannesson H."/>
        </authorList>
    </citation>
    <scope>NUCLEOTIDE SEQUENCE</scope>
    <source>
        <strain evidence="2">PSN243</strain>
    </source>
</reference>
<name>A0AAV9GKX3_9PEZI</name>
<feature type="region of interest" description="Disordered" evidence="1">
    <location>
        <begin position="1"/>
        <end position="44"/>
    </location>
</feature>
<dbReference type="AlphaFoldDB" id="A0AAV9GKX3"/>
<accession>A0AAV9GKX3</accession>
<feature type="compositionally biased region" description="Acidic residues" evidence="1">
    <location>
        <begin position="1"/>
        <end position="13"/>
    </location>
</feature>
<organism evidence="2 3">
    <name type="scientific">Podospora aff. communis PSN243</name>
    <dbReference type="NCBI Taxonomy" id="3040156"/>
    <lineage>
        <taxon>Eukaryota</taxon>
        <taxon>Fungi</taxon>
        <taxon>Dikarya</taxon>
        <taxon>Ascomycota</taxon>
        <taxon>Pezizomycotina</taxon>
        <taxon>Sordariomycetes</taxon>
        <taxon>Sordariomycetidae</taxon>
        <taxon>Sordariales</taxon>
        <taxon>Podosporaceae</taxon>
        <taxon>Podospora</taxon>
    </lineage>
</organism>
<evidence type="ECO:0000313" key="3">
    <source>
        <dbReference type="Proteomes" id="UP001321760"/>
    </source>
</evidence>
<evidence type="ECO:0000256" key="1">
    <source>
        <dbReference type="SAM" id="MobiDB-lite"/>
    </source>
</evidence>
<keyword evidence="3" id="KW-1185">Reference proteome</keyword>
<dbReference type="EMBL" id="MU865945">
    <property type="protein sequence ID" value="KAK4448012.1"/>
    <property type="molecule type" value="Genomic_DNA"/>
</dbReference>
<comment type="caution">
    <text evidence="2">The sequence shown here is derived from an EMBL/GenBank/DDBJ whole genome shotgun (WGS) entry which is preliminary data.</text>
</comment>
<sequence length="291" mass="33120">MAPNSDDEGALSDDSDKTVTPKSNEGKEATVDRQPLAPMELDDDGRATFEQLLNAFPLPPSRNPERIRRVARGPGVFSPPVSDRWDPPPYPNERGIKSLTDNPLDINETGDIDLFSDRPDPNINPVPPQVRKEYWARLYRRAGSMIYEDVENEVVAEMAAEQSQSPSPGGVPITGMRRMSLAEQQYQYQAKLKERKRRIKEKMKFLKENWELWRMALKLMIRDIVLCDVQSGGGEEGALRRRTLRETRNNDPFFDFMEALPGCATCPADFVPEDARGWYGTGLWMTQMELD</sequence>
<protein>
    <recommendedName>
        <fullName evidence="4">BZIP domain-containing protein</fullName>
    </recommendedName>
</protein>
<feature type="compositionally biased region" description="Basic and acidic residues" evidence="1">
    <location>
        <begin position="14"/>
        <end position="31"/>
    </location>
</feature>
<dbReference type="Proteomes" id="UP001321760">
    <property type="component" value="Unassembled WGS sequence"/>
</dbReference>
<evidence type="ECO:0000313" key="2">
    <source>
        <dbReference type="EMBL" id="KAK4448012.1"/>
    </source>
</evidence>
<gene>
    <name evidence="2" type="ORF">QBC34DRAFT_495575</name>
</gene>
<evidence type="ECO:0008006" key="4">
    <source>
        <dbReference type="Google" id="ProtNLM"/>
    </source>
</evidence>
<proteinExistence type="predicted"/>
<reference evidence="2" key="2">
    <citation type="submission" date="2023-05" db="EMBL/GenBank/DDBJ databases">
        <authorList>
            <consortium name="Lawrence Berkeley National Laboratory"/>
            <person name="Steindorff A."/>
            <person name="Hensen N."/>
            <person name="Bonometti L."/>
            <person name="Westerberg I."/>
            <person name="Brannstrom I.O."/>
            <person name="Guillou S."/>
            <person name="Cros-Aarteil S."/>
            <person name="Calhoun S."/>
            <person name="Haridas S."/>
            <person name="Kuo A."/>
            <person name="Mondo S."/>
            <person name="Pangilinan J."/>
            <person name="Riley R."/>
            <person name="Labutti K."/>
            <person name="Andreopoulos B."/>
            <person name="Lipzen A."/>
            <person name="Chen C."/>
            <person name="Yanf M."/>
            <person name="Daum C."/>
            <person name="Ng V."/>
            <person name="Clum A."/>
            <person name="Ohm R."/>
            <person name="Martin F."/>
            <person name="Silar P."/>
            <person name="Natvig D."/>
            <person name="Lalanne C."/>
            <person name="Gautier V."/>
            <person name="Ament-Velasquez S.L."/>
            <person name="Kruys A."/>
            <person name="Hutchinson M.I."/>
            <person name="Powell A.J."/>
            <person name="Barry K."/>
            <person name="Miller A.N."/>
            <person name="Grigoriev I.V."/>
            <person name="Debuchy R."/>
            <person name="Gladieux P."/>
            <person name="Thoren M.H."/>
            <person name="Johannesson H."/>
        </authorList>
    </citation>
    <scope>NUCLEOTIDE SEQUENCE</scope>
    <source>
        <strain evidence="2">PSN243</strain>
    </source>
</reference>